<feature type="transmembrane region" description="Helical" evidence="5">
    <location>
        <begin position="21"/>
        <end position="46"/>
    </location>
</feature>
<dbReference type="GO" id="GO:0005315">
    <property type="term" value="F:phosphate transmembrane transporter activity"/>
    <property type="evidence" value="ECO:0007669"/>
    <property type="project" value="InterPro"/>
</dbReference>
<dbReference type="PROSITE" id="PS50928">
    <property type="entry name" value="ABC_TM1"/>
    <property type="match status" value="1"/>
</dbReference>
<dbReference type="AlphaFoldDB" id="A0A1G7V743"/>
<keyword evidence="6" id="KW-0997">Cell inner membrane</keyword>
<evidence type="ECO:0000256" key="6">
    <source>
        <dbReference type="RuleBase" id="RU363054"/>
    </source>
</evidence>
<keyword evidence="4 5" id="KW-0472">Membrane</keyword>
<reference evidence="8 9" key="1">
    <citation type="submission" date="2016-10" db="EMBL/GenBank/DDBJ databases">
        <authorList>
            <person name="de Groot N.N."/>
        </authorList>
    </citation>
    <scope>NUCLEOTIDE SEQUENCE [LARGE SCALE GENOMIC DNA]</scope>
    <source>
        <strain evidence="8 9">DSM 5885</strain>
    </source>
</reference>
<dbReference type="InterPro" id="IPR011864">
    <property type="entry name" value="Phosphate_PstC"/>
</dbReference>
<feature type="domain" description="ABC transmembrane type-1" evidence="7">
    <location>
        <begin position="82"/>
        <end position="294"/>
    </location>
</feature>
<keyword evidence="9" id="KW-1185">Reference proteome</keyword>
<keyword evidence="3 5" id="KW-1133">Transmembrane helix</keyword>
<dbReference type="SUPFAM" id="SSF161098">
    <property type="entry name" value="MetI-like"/>
    <property type="match status" value="1"/>
</dbReference>
<evidence type="ECO:0000256" key="1">
    <source>
        <dbReference type="ARBA" id="ARBA00004651"/>
    </source>
</evidence>
<organism evidence="8 9">
    <name type="scientific">Propionivibrio dicarboxylicus</name>
    <dbReference type="NCBI Taxonomy" id="83767"/>
    <lineage>
        <taxon>Bacteria</taxon>
        <taxon>Pseudomonadati</taxon>
        <taxon>Pseudomonadota</taxon>
        <taxon>Betaproteobacteria</taxon>
        <taxon>Rhodocyclales</taxon>
        <taxon>Rhodocyclaceae</taxon>
        <taxon>Propionivibrio</taxon>
    </lineage>
</organism>
<evidence type="ECO:0000256" key="5">
    <source>
        <dbReference type="RuleBase" id="RU363032"/>
    </source>
</evidence>
<comment type="function">
    <text evidence="6">Part of the binding-protein-dependent transport system for phosphate; probably responsible for the translocation of the substrate across the membrane.</text>
</comment>
<dbReference type="InterPro" id="IPR035906">
    <property type="entry name" value="MetI-like_sf"/>
</dbReference>
<dbReference type="NCBIfam" id="TIGR02138">
    <property type="entry name" value="phosphate_pstC"/>
    <property type="match status" value="1"/>
</dbReference>
<accession>A0A1G7V743</accession>
<evidence type="ECO:0000256" key="4">
    <source>
        <dbReference type="ARBA" id="ARBA00023136"/>
    </source>
</evidence>
<feature type="transmembrane region" description="Helical" evidence="5">
    <location>
        <begin position="156"/>
        <end position="177"/>
    </location>
</feature>
<dbReference type="Gene3D" id="1.10.3720.10">
    <property type="entry name" value="MetI-like"/>
    <property type="match status" value="1"/>
</dbReference>
<keyword evidence="6" id="KW-0592">Phosphate transport</keyword>
<dbReference type="Pfam" id="PF00528">
    <property type="entry name" value="BPD_transp_1"/>
    <property type="match status" value="1"/>
</dbReference>
<keyword evidence="6" id="KW-1003">Cell membrane</keyword>
<evidence type="ECO:0000256" key="3">
    <source>
        <dbReference type="ARBA" id="ARBA00022989"/>
    </source>
</evidence>
<dbReference type="STRING" id="83767.SAMN05660652_00113"/>
<dbReference type="OrthoDB" id="9785113at2"/>
<dbReference type="InterPro" id="IPR000515">
    <property type="entry name" value="MetI-like"/>
</dbReference>
<protein>
    <recommendedName>
        <fullName evidence="6">Phosphate transport system permease protein</fullName>
    </recommendedName>
</protein>
<name>A0A1G7V743_9RHOO</name>
<dbReference type="CDD" id="cd06261">
    <property type="entry name" value="TM_PBP2"/>
    <property type="match status" value="1"/>
</dbReference>
<feature type="transmembrane region" description="Helical" evidence="5">
    <location>
        <begin position="271"/>
        <end position="293"/>
    </location>
</feature>
<dbReference type="GO" id="GO:0006817">
    <property type="term" value="P:phosphate ion transport"/>
    <property type="evidence" value="ECO:0007669"/>
    <property type="project" value="UniProtKB-KW"/>
</dbReference>
<keyword evidence="5" id="KW-0813">Transport</keyword>
<evidence type="ECO:0000256" key="2">
    <source>
        <dbReference type="ARBA" id="ARBA00022692"/>
    </source>
</evidence>
<evidence type="ECO:0000313" key="9">
    <source>
        <dbReference type="Proteomes" id="UP000198607"/>
    </source>
</evidence>
<keyword evidence="2 5" id="KW-0812">Transmembrane</keyword>
<evidence type="ECO:0000313" key="8">
    <source>
        <dbReference type="EMBL" id="SDG55632.1"/>
    </source>
</evidence>
<feature type="transmembrane region" description="Helical" evidence="5">
    <location>
        <begin position="76"/>
        <end position="107"/>
    </location>
</feature>
<comment type="similarity">
    <text evidence="6">Belongs to the binding-protein-dependent transport system permease family. CysTW subfamily.</text>
</comment>
<dbReference type="EMBL" id="FNCY01000001">
    <property type="protein sequence ID" value="SDG55632.1"/>
    <property type="molecule type" value="Genomic_DNA"/>
</dbReference>
<dbReference type="PANTHER" id="PTHR42727">
    <property type="entry name" value="PHOSPHATE TRANSPORT SYSTEM PERMEASE PROTEIN"/>
    <property type="match status" value="1"/>
</dbReference>
<dbReference type="GO" id="GO:0005886">
    <property type="term" value="C:plasma membrane"/>
    <property type="evidence" value="ECO:0007669"/>
    <property type="project" value="UniProtKB-SubCell"/>
</dbReference>
<gene>
    <name evidence="8" type="ORF">SAMN05660652_00113</name>
</gene>
<proteinExistence type="inferred from homology"/>
<feature type="transmembrane region" description="Helical" evidence="5">
    <location>
        <begin position="198"/>
        <end position="221"/>
    </location>
</feature>
<dbReference type="PANTHER" id="PTHR42727:SF1">
    <property type="entry name" value="PHOSPHATE TRANSPORT SYSTEM PERMEASE"/>
    <property type="match status" value="1"/>
</dbReference>
<comment type="subcellular location">
    <subcellularLocation>
        <location evidence="6">Cell inner membrane</location>
        <topology evidence="6">Multi-pass membrane protein</topology>
    </subcellularLocation>
    <subcellularLocation>
        <location evidence="1 5">Cell membrane</location>
        <topology evidence="1 5">Multi-pass membrane protein</topology>
    </subcellularLocation>
</comment>
<sequence length="305" mass="32838">MTPGRVSPRLSHNAMRHWNERLIEAVLFLAAALSVLTTLGIVYILVSESIHFFARISIVDFLTDTQWTPLFDDAHFGIMVLVSGTLVSSLVALLVAIPVGTTIAIYLSEFAGSRVREIAKPILELLGGIPTIVYGYFALLVVTPILQVLLPNLPGFSLLSAGFVMGIMIVPYIASLSEDAMRAVPMSLREGAYAMGSSRLYTAIHVVIPAALSGLAASYVLAVSRAVGETMILAVAAGMQPNLTWNPMEPAATITSYIVQVALGDLPHGSIGYQTIFAAGLTLLLITLMFNIVGQWLRAKYKENY</sequence>
<dbReference type="Proteomes" id="UP000198607">
    <property type="component" value="Unassembled WGS sequence"/>
</dbReference>
<feature type="transmembrane region" description="Helical" evidence="5">
    <location>
        <begin position="128"/>
        <end position="150"/>
    </location>
</feature>
<evidence type="ECO:0000259" key="7">
    <source>
        <dbReference type="PROSITE" id="PS50928"/>
    </source>
</evidence>